<keyword evidence="2" id="KW-1185">Reference proteome</keyword>
<reference evidence="1" key="1">
    <citation type="journal article" date="2021" name="Environ. Microbiol.">
        <title>Gene family expansions and transcriptome signatures uncover fungal adaptations to wood decay.</title>
        <authorList>
            <person name="Hage H."/>
            <person name="Miyauchi S."/>
            <person name="Viragh M."/>
            <person name="Drula E."/>
            <person name="Min B."/>
            <person name="Chaduli D."/>
            <person name="Navarro D."/>
            <person name="Favel A."/>
            <person name="Norest M."/>
            <person name="Lesage-Meessen L."/>
            <person name="Balint B."/>
            <person name="Merenyi Z."/>
            <person name="de Eugenio L."/>
            <person name="Morin E."/>
            <person name="Martinez A.T."/>
            <person name="Baldrian P."/>
            <person name="Stursova M."/>
            <person name="Martinez M.J."/>
            <person name="Novotny C."/>
            <person name="Magnuson J.K."/>
            <person name="Spatafora J.W."/>
            <person name="Maurice S."/>
            <person name="Pangilinan J."/>
            <person name="Andreopoulos W."/>
            <person name="LaButti K."/>
            <person name="Hundley H."/>
            <person name="Na H."/>
            <person name="Kuo A."/>
            <person name="Barry K."/>
            <person name="Lipzen A."/>
            <person name="Henrissat B."/>
            <person name="Riley R."/>
            <person name="Ahrendt S."/>
            <person name="Nagy L.G."/>
            <person name="Grigoriev I.V."/>
            <person name="Martin F."/>
            <person name="Rosso M.N."/>
        </authorList>
    </citation>
    <scope>NUCLEOTIDE SEQUENCE</scope>
    <source>
        <strain evidence="1">CBS 384.51</strain>
    </source>
</reference>
<dbReference type="Proteomes" id="UP001055072">
    <property type="component" value="Unassembled WGS sequence"/>
</dbReference>
<gene>
    <name evidence="1" type="ORF">BDY19DRAFT_420867</name>
</gene>
<proteinExistence type="predicted"/>
<dbReference type="EMBL" id="MU274902">
    <property type="protein sequence ID" value="KAI0093325.1"/>
    <property type="molecule type" value="Genomic_DNA"/>
</dbReference>
<evidence type="ECO:0000313" key="1">
    <source>
        <dbReference type="EMBL" id="KAI0093325.1"/>
    </source>
</evidence>
<evidence type="ECO:0000313" key="2">
    <source>
        <dbReference type="Proteomes" id="UP001055072"/>
    </source>
</evidence>
<accession>A0ACB8UHZ4</accession>
<comment type="caution">
    <text evidence="1">The sequence shown here is derived from an EMBL/GenBank/DDBJ whole genome shotgun (WGS) entry which is preliminary data.</text>
</comment>
<name>A0ACB8UHZ4_9APHY</name>
<sequence>MHGFDIFRDLEDSMVSQAIAGHSTKLMCWTYLMIVHDYCYANAVTWGGNPWSLSLVVGVSLIVSLPAVNLHSAIPEEQGDSHRTRRHLCYLCNIVILFHRYHAAKGVCTLDRHAISHEDTSLMLELGPENVRRADKEVITFLLLTRSSRSRWSPCGRVGPVRERLVTNIHYSLRPVFPVC</sequence>
<protein>
    <submittedName>
        <fullName evidence="1">Uncharacterized protein</fullName>
    </submittedName>
</protein>
<organism evidence="1 2">
    <name type="scientific">Irpex rosettiformis</name>
    <dbReference type="NCBI Taxonomy" id="378272"/>
    <lineage>
        <taxon>Eukaryota</taxon>
        <taxon>Fungi</taxon>
        <taxon>Dikarya</taxon>
        <taxon>Basidiomycota</taxon>
        <taxon>Agaricomycotina</taxon>
        <taxon>Agaricomycetes</taxon>
        <taxon>Polyporales</taxon>
        <taxon>Irpicaceae</taxon>
        <taxon>Irpex</taxon>
    </lineage>
</organism>